<protein>
    <recommendedName>
        <fullName evidence="3">Fatty acid hydroxylase superfamily protein</fullName>
    </recommendedName>
</protein>
<proteinExistence type="predicted"/>
<dbReference type="Proteomes" id="UP000617979">
    <property type="component" value="Unassembled WGS sequence"/>
</dbReference>
<evidence type="ECO:0000313" key="2">
    <source>
        <dbReference type="Proteomes" id="UP000617979"/>
    </source>
</evidence>
<reference evidence="2" key="1">
    <citation type="journal article" date="2019" name="Int. J. Syst. Evol. Microbiol.">
        <title>The Global Catalogue of Microorganisms (GCM) 10K type strain sequencing project: providing services to taxonomists for standard genome sequencing and annotation.</title>
        <authorList>
            <consortium name="The Broad Institute Genomics Platform"/>
            <consortium name="The Broad Institute Genome Sequencing Center for Infectious Disease"/>
            <person name="Wu L."/>
            <person name="Ma J."/>
        </authorList>
    </citation>
    <scope>NUCLEOTIDE SEQUENCE [LARGE SCALE GENOMIC DNA]</scope>
    <source>
        <strain evidence="2">CGMCC 1.12404</strain>
    </source>
</reference>
<gene>
    <name evidence="1" type="ORF">GCM10007416_21230</name>
</gene>
<name>A0ABQ1GPU7_9BACL</name>
<accession>A0ABQ1GPU7</accession>
<evidence type="ECO:0000313" key="1">
    <source>
        <dbReference type="EMBL" id="GGA47816.1"/>
    </source>
</evidence>
<dbReference type="EMBL" id="BMEX01000006">
    <property type="protein sequence ID" value="GGA47816.1"/>
    <property type="molecule type" value="Genomic_DNA"/>
</dbReference>
<organism evidence="1 2">
    <name type="scientific">Kroppenstedtia guangzhouensis</name>
    <dbReference type="NCBI Taxonomy" id="1274356"/>
    <lineage>
        <taxon>Bacteria</taxon>
        <taxon>Bacillati</taxon>
        <taxon>Bacillota</taxon>
        <taxon>Bacilli</taxon>
        <taxon>Bacillales</taxon>
        <taxon>Thermoactinomycetaceae</taxon>
        <taxon>Kroppenstedtia</taxon>
    </lineage>
</organism>
<comment type="caution">
    <text evidence="1">The sequence shown here is derived from an EMBL/GenBank/DDBJ whole genome shotgun (WGS) entry which is preliminary data.</text>
</comment>
<sequence length="84" mass="10522">MDPVVAAVFHVMLHHFSFHPVTHLHVMVHHIRIHTAGVNHHRHMMDWHLRDVPWDVVDVFRHFWNIFWYLGQFRRFWNIFRYFG</sequence>
<evidence type="ECO:0008006" key="3">
    <source>
        <dbReference type="Google" id="ProtNLM"/>
    </source>
</evidence>
<keyword evidence="2" id="KW-1185">Reference proteome</keyword>